<protein>
    <submittedName>
        <fullName evidence="2">Uncharacterized protein</fullName>
    </submittedName>
</protein>
<name>A0A9W6URA5_9ACTN</name>
<evidence type="ECO:0000313" key="3">
    <source>
        <dbReference type="Proteomes" id="UP001165143"/>
    </source>
</evidence>
<feature type="region of interest" description="Disordered" evidence="1">
    <location>
        <begin position="1"/>
        <end position="71"/>
    </location>
</feature>
<comment type="caution">
    <text evidence="2">The sequence shown here is derived from an EMBL/GenBank/DDBJ whole genome shotgun (WGS) entry which is preliminary data.</text>
</comment>
<reference evidence="2" key="1">
    <citation type="submission" date="2023-02" db="EMBL/GenBank/DDBJ databases">
        <title>Kitasatospora phosalacinea NBRC 14362.</title>
        <authorList>
            <person name="Ichikawa N."/>
            <person name="Sato H."/>
            <person name="Tonouchi N."/>
        </authorList>
    </citation>
    <scope>NUCLEOTIDE SEQUENCE</scope>
    <source>
        <strain evidence="2">NBRC 14362</strain>
    </source>
</reference>
<dbReference type="Proteomes" id="UP001165143">
    <property type="component" value="Unassembled WGS sequence"/>
</dbReference>
<evidence type="ECO:0000313" key="2">
    <source>
        <dbReference type="EMBL" id="GLW57313.1"/>
    </source>
</evidence>
<evidence type="ECO:0000256" key="1">
    <source>
        <dbReference type="SAM" id="MobiDB-lite"/>
    </source>
</evidence>
<sequence>MPSTSTVSSDSASTTPFHTARTIALPPSPIRRYRSAGTARSLRQLPLRPRHSTPGAPTGPRPLTPASGRALAPAARYRAVFGTASGTTLRHNA</sequence>
<feature type="compositionally biased region" description="Low complexity" evidence="1">
    <location>
        <begin position="1"/>
        <end position="15"/>
    </location>
</feature>
<proteinExistence type="predicted"/>
<organism evidence="2 3">
    <name type="scientific">Kitasatospora phosalacinea</name>
    <dbReference type="NCBI Taxonomy" id="2065"/>
    <lineage>
        <taxon>Bacteria</taxon>
        <taxon>Bacillati</taxon>
        <taxon>Actinomycetota</taxon>
        <taxon>Actinomycetes</taxon>
        <taxon>Kitasatosporales</taxon>
        <taxon>Streptomycetaceae</taxon>
        <taxon>Kitasatospora</taxon>
    </lineage>
</organism>
<accession>A0A9W6URA5</accession>
<dbReference type="EMBL" id="BSRX01000036">
    <property type="protein sequence ID" value="GLW57313.1"/>
    <property type="molecule type" value="Genomic_DNA"/>
</dbReference>
<gene>
    <name evidence="2" type="ORF">Kpho01_53240</name>
</gene>
<dbReference type="AlphaFoldDB" id="A0A9W6URA5"/>